<accession>A0A7J6X6E0</accession>
<dbReference type="InterPro" id="IPR040256">
    <property type="entry name" value="At4g02000-like"/>
</dbReference>
<comment type="caution">
    <text evidence="3">The sequence shown here is derived from an EMBL/GenBank/DDBJ whole genome shotgun (WGS) entry which is preliminary data.</text>
</comment>
<keyword evidence="4" id="KW-1185">Reference proteome</keyword>
<dbReference type="AlphaFoldDB" id="A0A7J6X6E0"/>
<evidence type="ECO:0000256" key="1">
    <source>
        <dbReference type="SAM" id="MobiDB-lite"/>
    </source>
</evidence>
<evidence type="ECO:0000313" key="3">
    <source>
        <dbReference type="EMBL" id="KAF5204428.1"/>
    </source>
</evidence>
<sequence>MQKGVDLWREYLVGFFVDKRMPYHLVKRSIERDWKFKAAVQITTDGKLNYFKFADPKEIMSVLEGGPIFVAGRIMSKQGLSLIGSRIGRPKCCDEFTKGRERLDFAKLCVEVKADTTFPTTLKFKLGEGIEATVGVEYTWKPQVCSHCKIFGHTTKNCVQQVLENWVKKVVENLKEVSDQGSEDEKQNSSPSVQDQSSEPTKSDDITNVNRFHSLELEKINAETYFVEEEPN</sequence>
<evidence type="ECO:0000313" key="4">
    <source>
        <dbReference type="Proteomes" id="UP000554482"/>
    </source>
</evidence>
<dbReference type="OrthoDB" id="1939300at2759"/>
<protein>
    <recommendedName>
        <fullName evidence="2">DUF4283 domain-containing protein</fullName>
    </recommendedName>
</protein>
<dbReference type="PANTHER" id="PTHR31286:SF180">
    <property type="entry name" value="OS10G0362600 PROTEIN"/>
    <property type="match status" value="1"/>
</dbReference>
<dbReference type="Proteomes" id="UP000554482">
    <property type="component" value="Unassembled WGS sequence"/>
</dbReference>
<dbReference type="Pfam" id="PF14111">
    <property type="entry name" value="DUF4283"/>
    <property type="match status" value="1"/>
</dbReference>
<dbReference type="EMBL" id="JABWDY010005428">
    <property type="protein sequence ID" value="KAF5204428.1"/>
    <property type="molecule type" value="Genomic_DNA"/>
</dbReference>
<dbReference type="InterPro" id="IPR025558">
    <property type="entry name" value="DUF4283"/>
</dbReference>
<name>A0A7J6X6E0_THATH</name>
<proteinExistence type="predicted"/>
<reference evidence="3 4" key="1">
    <citation type="submission" date="2020-06" db="EMBL/GenBank/DDBJ databases">
        <title>Transcriptomic and genomic resources for Thalictrum thalictroides and T. hernandezii: Facilitating candidate gene discovery in an emerging model plant lineage.</title>
        <authorList>
            <person name="Arias T."/>
            <person name="Riano-Pachon D.M."/>
            <person name="Di Stilio V.S."/>
        </authorList>
    </citation>
    <scope>NUCLEOTIDE SEQUENCE [LARGE SCALE GENOMIC DNA]</scope>
    <source>
        <strain evidence="4">cv. WT478/WT964</strain>
        <tissue evidence="3">Leaves</tissue>
    </source>
</reference>
<gene>
    <name evidence="3" type="ORF">FRX31_005983</name>
</gene>
<feature type="compositionally biased region" description="Basic and acidic residues" evidence="1">
    <location>
        <begin position="177"/>
        <end position="187"/>
    </location>
</feature>
<feature type="region of interest" description="Disordered" evidence="1">
    <location>
        <begin position="177"/>
        <end position="210"/>
    </location>
</feature>
<evidence type="ECO:0000259" key="2">
    <source>
        <dbReference type="Pfam" id="PF14111"/>
    </source>
</evidence>
<organism evidence="3 4">
    <name type="scientific">Thalictrum thalictroides</name>
    <name type="common">Rue-anemone</name>
    <name type="synonym">Anemone thalictroides</name>
    <dbReference type="NCBI Taxonomy" id="46969"/>
    <lineage>
        <taxon>Eukaryota</taxon>
        <taxon>Viridiplantae</taxon>
        <taxon>Streptophyta</taxon>
        <taxon>Embryophyta</taxon>
        <taxon>Tracheophyta</taxon>
        <taxon>Spermatophyta</taxon>
        <taxon>Magnoliopsida</taxon>
        <taxon>Ranunculales</taxon>
        <taxon>Ranunculaceae</taxon>
        <taxon>Thalictroideae</taxon>
        <taxon>Thalictrum</taxon>
    </lineage>
</organism>
<dbReference type="PANTHER" id="PTHR31286">
    <property type="entry name" value="GLYCINE-RICH CELL WALL STRUCTURAL PROTEIN 1.8-LIKE"/>
    <property type="match status" value="1"/>
</dbReference>
<feature type="domain" description="DUF4283" evidence="2">
    <location>
        <begin position="6"/>
        <end position="76"/>
    </location>
</feature>
<feature type="compositionally biased region" description="Polar residues" evidence="1">
    <location>
        <begin position="188"/>
        <end position="210"/>
    </location>
</feature>